<gene>
    <name evidence="2" type="ORF">IU514_15080</name>
</gene>
<dbReference type="InterPro" id="IPR000782">
    <property type="entry name" value="FAS1_domain"/>
</dbReference>
<evidence type="ECO:0000259" key="1">
    <source>
        <dbReference type="PROSITE" id="PS50213"/>
    </source>
</evidence>
<dbReference type="InterPro" id="IPR050904">
    <property type="entry name" value="Adhesion/Biosynth-related"/>
</dbReference>
<dbReference type="RefSeq" id="WP_194931959.1">
    <property type="nucleotide sequence ID" value="NZ_JBHSNI010000001.1"/>
</dbReference>
<dbReference type="Gene3D" id="2.30.180.10">
    <property type="entry name" value="FAS1 domain"/>
    <property type="match status" value="1"/>
</dbReference>
<comment type="caution">
    <text evidence="2">The sequence shown here is derived from an EMBL/GenBank/DDBJ whole genome shotgun (WGS) entry which is preliminary data.</text>
</comment>
<sequence length="147" mass="15634">MNTMTNTPSTKNLVDTAAANGSFKTFGKAIERAGMNETLRGTGPFTVFAPTDAAFDKLPVGKLENLFKPENKEELVSLLNYHVVNGRKLVADIGKWDTAKTVNGQSAPIKMTDDKVSIDGALVTSADIGSSNGVIHGIDKVNIPTKL</sequence>
<dbReference type="Proteomes" id="UP001429984">
    <property type="component" value="Unassembled WGS sequence"/>
</dbReference>
<dbReference type="SUPFAM" id="SSF82153">
    <property type="entry name" value="FAS1 domain"/>
    <property type="match status" value="1"/>
</dbReference>
<dbReference type="SMART" id="SM00554">
    <property type="entry name" value="FAS1"/>
    <property type="match status" value="1"/>
</dbReference>
<name>A0ABS0BC67_9GAMM</name>
<reference evidence="2 3" key="1">
    <citation type="submission" date="2020-11" db="EMBL/GenBank/DDBJ databases">
        <title>Draft Genome Sequence and Secondary Metabolite Biosynthetic Potential of the Lysobacter niastensis Type strain DSM 18481.</title>
        <authorList>
            <person name="Turrini P."/>
            <person name="Artuso I."/>
            <person name="Tescari M."/>
            <person name="Lugli G.A."/>
            <person name="Frangipani E."/>
            <person name="Ventura M."/>
            <person name="Visca P."/>
        </authorList>
    </citation>
    <scope>NUCLEOTIDE SEQUENCE [LARGE SCALE GENOMIC DNA]</scope>
    <source>
        <strain evidence="2 3">DSM 18481</strain>
    </source>
</reference>
<accession>A0ABS0BC67</accession>
<keyword evidence="3" id="KW-1185">Reference proteome</keyword>
<protein>
    <submittedName>
        <fullName evidence="2">Fasciclin domain-containing protein</fullName>
    </submittedName>
</protein>
<dbReference type="PANTHER" id="PTHR10900:SF77">
    <property type="entry name" value="FI19380P1"/>
    <property type="match status" value="1"/>
</dbReference>
<dbReference type="PROSITE" id="PS50213">
    <property type="entry name" value="FAS1"/>
    <property type="match status" value="1"/>
</dbReference>
<proteinExistence type="predicted"/>
<evidence type="ECO:0000313" key="3">
    <source>
        <dbReference type="Proteomes" id="UP001429984"/>
    </source>
</evidence>
<dbReference type="EMBL" id="JADLZT010000008">
    <property type="protein sequence ID" value="MBF6025356.1"/>
    <property type="molecule type" value="Genomic_DNA"/>
</dbReference>
<dbReference type="InterPro" id="IPR036378">
    <property type="entry name" value="FAS1_dom_sf"/>
</dbReference>
<dbReference type="PANTHER" id="PTHR10900">
    <property type="entry name" value="PERIOSTIN-RELATED"/>
    <property type="match status" value="1"/>
</dbReference>
<evidence type="ECO:0000313" key="2">
    <source>
        <dbReference type="EMBL" id="MBF6025356.1"/>
    </source>
</evidence>
<feature type="domain" description="FAS1" evidence="1">
    <location>
        <begin position="10"/>
        <end position="142"/>
    </location>
</feature>
<dbReference type="Pfam" id="PF02469">
    <property type="entry name" value="Fasciclin"/>
    <property type="match status" value="1"/>
</dbReference>
<organism evidence="2 3">
    <name type="scientific">Lysobacter niastensis</name>
    <dbReference type="NCBI Taxonomy" id="380629"/>
    <lineage>
        <taxon>Bacteria</taxon>
        <taxon>Pseudomonadati</taxon>
        <taxon>Pseudomonadota</taxon>
        <taxon>Gammaproteobacteria</taxon>
        <taxon>Lysobacterales</taxon>
        <taxon>Lysobacteraceae</taxon>
        <taxon>Lysobacter</taxon>
    </lineage>
</organism>